<name>A0ABQ5F5P0_9ASTR</name>
<keyword evidence="2" id="KW-0548">Nucleotidyltransferase</keyword>
<proteinExistence type="predicted"/>
<sequence>MNKLNWKNGDLTVRVEMTRVKLQEAQTLVEKNPHDCSIKEKVVQALCDYNEAVTDEEKLLAQKARIKWLNEGDKNSSYFHKVIKGRRSRNRVDVICDERAILDDEGLFSTMLNQDEAEDMIRVVSNKEIKDAMFDIGDNRAPGPDGYSSLFFKRAWNVVGNDVCDVVKEFFDSGQMLGELNATLISLKLVQINQSAFIPGRVIQDNILLSQEILRGYGRQQGPKRCAMKIDLQKAYDTVNWNFLELILKKFGFHTRIVGWIMQCVKTVGFTVCINGKRYGYFKGGRGLRQGDPISPYLFTLIMEMLTLLLQRKIRNNGCFKYHHGCKELQLVNLCFTDDLMIFCNGDPISVGLIKEGLNEFSATSGLFRNLRKSTLFFGSLKDEEKEQNKKVKWIHMMKLKEGSIWNVQYSSNDSWQWKCLLDIRDKIADRLQYKIGDGTKVSLWYDKWHSSGLLINHVTNRDLYDARIPKMISISDMIDEGVWKWPLEWDSNEFEFMKLRVPLITNGMTDKVKRRNDENKLVPFHMKFMCVAISPNTEKVRWYKLVWFKQCIPKHSFCLWLAMNGRLLTQDRIMAWGAQTGLLCPLCSKENDSHKHLLFLCDYSKYVWKWMAAKMNMRKIEFIWEDVINEILQSKVGNNIWSAVKRICLSAVVYYIWQERNQRIFQGLKRDSMK</sequence>
<dbReference type="GO" id="GO:0003964">
    <property type="term" value="F:RNA-directed DNA polymerase activity"/>
    <property type="evidence" value="ECO:0007669"/>
    <property type="project" value="UniProtKB-KW"/>
</dbReference>
<keyword evidence="3" id="KW-1185">Reference proteome</keyword>
<evidence type="ECO:0000313" key="2">
    <source>
        <dbReference type="EMBL" id="GJT58681.1"/>
    </source>
</evidence>
<reference evidence="2" key="1">
    <citation type="journal article" date="2022" name="Int. J. Mol. Sci.">
        <title>Draft Genome of Tanacetum Coccineum: Genomic Comparison of Closely Related Tanacetum-Family Plants.</title>
        <authorList>
            <person name="Yamashiro T."/>
            <person name="Shiraishi A."/>
            <person name="Nakayama K."/>
            <person name="Satake H."/>
        </authorList>
    </citation>
    <scope>NUCLEOTIDE SEQUENCE</scope>
</reference>
<dbReference type="SUPFAM" id="SSF56672">
    <property type="entry name" value="DNA/RNA polymerases"/>
    <property type="match status" value="1"/>
</dbReference>
<feature type="domain" description="Reverse transcriptase" evidence="1">
    <location>
        <begin position="1"/>
        <end position="399"/>
    </location>
</feature>
<dbReference type="InterPro" id="IPR000477">
    <property type="entry name" value="RT_dom"/>
</dbReference>
<dbReference type="PANTHER" id="PTHR33116">
    <property type="entry name" value="REVERSE TRANSCRIPTASE ZINC-BINDING DOMAIN-CONTAINING PROTEIN-RELATED-RELATED"/>
    <property type="match status" value="1"/>
</dbReference>
<gene>
    <name evidence="2" type="ORF">Tco_1002214</name>
</gene>
<keyword evidence="2" id="KW-0808">Transferase</keyword>
<keyword evidence="2" id="KW-0695">RNA-directed DNA polymerase</keyword>
<protein>
    <submittedName>
        <fullName evidence="2">RNA-directed DNA polymerase, eukaryota, reverse transcriptase zinc-binding domain protein</fullName>
    </submittedName>
</protein>
<dbReference type="EMBL" id="BQNB010017039">
    <property type="protein sequence ID" value="GJT58681.1"/>
    <property type="molecule type" value="Genomic_DNA"/>
</dbReference>
<dbReference type="Pfam" id="PF13966">
    <property type="entry name" value="zf-RVT"/>
    <property type="match status" value="1"/>
</dbReference>
<evidence type="ECO:0000313" key="3">
    <source>
        <dbReference type="Proteomes" id="UP001151760"/>
    </source>
</evidence>
<dbReference type="Proteomes" id="UP001151760">
    <property type="component" value="Unassembled WGS sequence"/>
</dbReference>
<dbReference type="InterPro" id="IPR043502">
    <property type="entry name" value="DNA/RNA_pol_sf"/>
</dbReference>
<organism evidence="2 3">
    <name type="scientific">Tanacetum coccineum</name>
    <dbReference type="NCBI Taxonomy" id="301880"/>
    <lineage>
        <taxon>Eukaryota</taxon>
        <taxon>Viridiplantae</taxon>
        <taxon>Streptophyta</taxon>
        <taxon>Embryophyta</taxon>
        <taxon>Tracheophyta</taxon>
        <taxon>Spermatophyta</taxon>
        <taxon>Magnoliopsida</taxon>
        <taxon>eudicotyledons</taxon>
        <taxon>Gunneridae</taxon>
        <taxon>Pentapetalae</taxon>
        <taxon>asterids</taxon>
        <taxon>campanulids</taxon>
        <taxon>Asterales</taxon>
        <taxon>Asteraceae</taxon>
        <taxon>Asteroideae</taxon>
        <taxon>Anthemideae</taxon>
        <taxon>Anthemidinae</taxon>
        <taxon>Tanacetum</taxon>
    </lineage>
</organism>
<evidence type="ECO:0000259" key="1">
    <source>
        <dbReference type="PROSITE" id="PS50878"/>
    </source>
</evidence>
<dbReference type="PANTHER" id="PTHR33116:SF84">
    <property type="entry name" value="RNA-DIRECTED DNA POLYMERASE"/>
    <property type="match status" value="1"/>
</dbReference>
<dbReference type="Pfam" id="PF00078">
    <property type="entry name" value="RVT_1"/>
    <property type="match status" value="1"/>
</dbReference>
<dbReference type="PROSITE" id="PS50878">
    <property type="entry name" value="RT_POL"/>
    <property type="match status" value="1"/>
</dbReference>
<accession>A0ABQ5F5P0</accession>
<dbReference type="InterPro" id="IPR026960">
    <property type="entry name" value="RVT-Znf"/>
</dbReference>
<reference evidence="2" key="2">
    <citation type="submission" date="2022-01" db="EMBL/GenBank/DDBJ databases">
        <authorList>
            <person name="Yamashiro T."/>
            <person name="Shiraishi A."/>
            <person name="Satake H."/>
            <person name="Nakayama K."/>
        </authorList>
    </citation>
    <scope>NUCLEOTIDE SEQUENCE</scope>
</reference>
<comment type="caution">
    <text evidence="2">The sequence shown here is derived from an EMBL/GenBank/DDBJ whole genome shotgun (WGS) entry which is preliminary data.</text>
</comment>